<protein>
    <submittedName>
        <fullName evidence="1">ATP-binding protein</fullName>
    </submittedName>
</protein>
<organism evidence="1 2">
    <name type="scientific">Clostridium estertheticum</name>
    <dbReference type="NCBI Taxonomy" id="238834"/>
    <lineage>
        <taxon>Bacteria</taxon>
        <taxon>Bacillati</taxon>
        <taxon>Bacillota</taxon>
        <taxon>Clostridia</taxon>
        <taxon>Eubacteriales</taxon>
        <taxon>Clostridiaceae</taxon>
        <taxon>Clostridium</taxon>
    </lineage>
</organism>
<accession>A0AA47I4Z1</accession>
<evidence type="ECO:0000313" key="1">
    <source>
        <dbReference type="EMBL" id="WAG59108.1"/>
    </source>
</evidence>
<evidence type="ECO:0000313" key="2">
    <source>
        <dbReference type="Proteomes" id="UP001164733"/>
    </source>
</evidence>
<dbReference type="EMBL" id="CP086239">
    <property type="protein sequence ID" value="WAG59108.1"/>
    <property type="molecule type" value="Genomic_DNA"/>
</dbReference>
<proteinExistence type="predicted"/>
<dbReference type="Pfam" id="PF13671">
    <property type="entry name" value="AAA_33"/>
    <property type="match status" value="1"/>
</dbReference>
<gene>
    <name evidence="1" type="ORF">LL038_15855</name>
</gene>
<reference evidence="1" key="1">
    <citation type="submission" date="2021-11" db="EMBL/GenBank/DDBJ databases">
        <title>Clostridia strains as spoilage organisms.</title>
        <authorList>
            <person name="Wambui J."/>
            <person name="Stevens M.J.A."/>
            <person name="Stephan R."/>
        </authorList>
    </citation>
    <scope>NUCLEOTIDE SEQUENCE</scope>
    <source>
        <strain evidence="1">CF009</strain>
    </source>
</reference>
<name>A0AA47I4Z1_9CLOT</name>
<dbReference type="GO" id="GO:0005524">
    <property type="term" value="F:ATP binding"/>
    <property type="evidence" value="ECO:0007669"/>
    <property type="project" value="UniProtKB-KW"/>
</dbReference>
<dbReference type="Proteomes" id="UP001164733">
    <property type="component" value="Chromosome"/>
</dbReference>
<keyword evidence="1" id="KW-0067">ATP-binding</keyword>
<dbReference type="RefSeq" id="WP_216123395.1">
    <property type="nucleotide sequence ID" value="NZ_CP086239.1"/>
</dbReference>
<dbReference type="AlphaFoldDB" id="A0AA47I4Z1"/>
<sequence>MDKIILLCEKICSGKSTYVKKMKIRYNAVILSCDELMLGLFEEQLGNNHRIILQKVQNYLYQLAEQIVSANTNVILDFGFWTQFERQQVKLYYANKRIKTELHYVRVLQEIWLYNIEKRNKNLKMGKKVITLMKI</sequence>
<keyword evidence="1" id="KW-0547">Nucleotide-binding</keyword>